<dbReference type="InterPro" id="IPR029044">
    <property type="entry name" value="Nucleotide-diphossugar_trans"/>
</dbReference>
<dbReference type="PANTHER" id="PTHR22916">
    <property type="entry name" value="GLYCOSYLTRANSFERASE"/>
    <property type="match status" value="1"/>
</dbReference>
<dbReference type="CDD" id="cd00761">
    <property type="entry name" value="Glyco_tranf_GTA_type"/>
    <property type="match status" value="1"/>
</dbReference>
<proteinExistence type="inferred from homology"/>
<dbReference type="Gene3D" id="3.90.550.10">
    <property type="entry name" value="Spore Coat Polysaccharide Biosynthesis Protein SpsA, Chain A"/>
    <property type="match status" value="1"/>
</dbReference>
<dbReference type="EC" id="2.4.-.-" evidence="5"/>
<comment type="similarity">
    <text evidence="1">Belongs to the glycosyltransferase 2 family.</text>
</comment>
<dbReference type="EMBL" id="CP095075">
    <property type="protein sequence ID" value="UOR13784.1"/>
    <property type="molecule type" value="Genomic_DNA"/>
</dbReference>
<evidence type="ECO:0000259" key="4">
    <source>
        <dbReference type="Pfam" id="PF00535"/>
    </source>
</evidence>
<feature type="domain" description="Glycosyltransferase 2-like" evidence="4">
    <location>
        <begin position="6"/>
        <end position="144"/>
    </location>
</feature>
<keyword evidence="3 5" id="KW-0808">Transferase</keyword>
<evidence type="ECO:0000256" key="1">
    <source>
        <dbReference type="ARBA" id="ARBA00006739"/>
    </source>
</evidence>
<evidence type="ECO:0000313" key="5">
    <source>
        <dbReference type="EMBL" id="UOR13784.1"/>
    </source>
</evidence>
<dbReference type="RefSeq" id="WP_245035624.1">
    <property type="nucleotide sequence ID" value="NZ_CP095075.1"/>
</dbReference>
<protein>
    <submittedName>
        <fullName evidence="5">Glycosyltransferase</fullName>
        <ecNumber evidence="5">2.4.-.-</ecNumber>
    </submittedName>
</protein>
<sequence>MNPQISIVVPVFNVENFIRKCIESIQQQQFERFELILINDGSTDDSGKICEEYARTDKRIRVIHKQNGGVSSSRNVGIKNSKGDYIGFVDSDDLIEKEMYQKMYEVLKTNNADIVSCGYRETSDFSGATKEFVKPLNGKESIKGKQIMEDLEFLLTQNKILGYASVCNKLYKKTLIDNNNMLMNEKISIAEDLCFNINAFSCADSISAVNEALYIYRRVNENSIMNQEAGSFYLHLDARREMLKALRGIKISNKVYITCVCYENSKTTAEYLDKILIILSSSEKYKEKFQQINKLVHEQYFTNALANYNSRYLVMKAKVILKLMKLLLILEGRLCSWIIRKGRRS</sequence>
<dbReference type="PANTHER" id="PTHR22916:SF51">
    <property type="entry name" value="GLYCOSYLTRANSFERASE EPSH-RELATED"/>
    <property type="match status" value="1"/>
</dbReference>
<accession>A0ABY4HGB2</accession>
<dbReference type="GO" id="GO:0016757">
    <property type="term" value="F:glycosyltransferase activity"/>
    <property type="evidence" value="ECO:0007669"/>
    <property type="project" value="UniProtKB-KW"/>
</dbReference>
<organism evidence="5 6">
    <name type="scientific">Halobacillus amylolyticus</name>
    <dbReference type="NCBI Taxonomy" id="2932259"/>
    <lineage>
        <taxon>Bacteria</taxon>
        <taxon>Bacillati</taxon>
        <taxon>Bacillota</taxon>
        <taxon>Bacilli</taxon>
        <taxon>Bacillales</taxon>
        <taxon>Bacillaceae</taxon>
        <taxon>Halobacillus</taxon>
    </lineage>
</organism>
<dbReference type="Pfam" id="PF00535">
    <property type="entry name" value="Glycos_transf_2"/>
    <property type="match status" value="1"/>
</dbReference>
<dbReference type="Proteomes" id="UP000830326">
    <property type="component" value="Chromosome"/>
</dbReference>
<dbReference type="SUPFAM" id="SSF53448">
    <property type="entry name" value="Nucleotide-diphospho-sugar transferases"/>
    <property type="match status" value="1"/>
</dbReference>
<evidence type="ECO:0000256" key="3">
    <source>
        <dbReference type="ARBA" id="ARBA00022679"/>
    </source>
</evidence>
<evidence type="ECO:0000313" key="6">
    <source>
        <dbReference type="Proteomes" id="UP000830326"/>
    </source>
</evidence>
<gene>
    <name evidence="5" type="ORF">MUO15_10255</name>
</gene>
<name>A0ABY4HGB2_9BACI</name>
<dbReference type="InterPro" id="IPR001173">
    <property type="entry name" value="Glyco_trans_2-like"/>
</dbReference>
<keyword evidence="2 5" id="KW-0328">Glycosyltransferase</keyword>
<evidence type="ECO:0000256" key="2">
    <source>
        <dbReference type="ARBA" id="ARBA00022676"/>
    </source>
</evidence>
<reference evidence="5" key="1">
    <citation type="submission" date="2022-04" db="EMBL/GenBank/DDBJ databases">
        <title>Halobacillus sp. isolated from saltern.</title>
        <authorList>
            <person name="Won M."/>
            <person name="Lee C.-M."/>
            <person name="Woen H.-Y."/>
            <person name="Kwon S.-W."/>
        </authorList>
    </citation>
    <scope>NUCLEOTIDE SEQUENCE</scope>
    <source>
        <strain evidence="5">SSHM10-5</strain>
    </source>
</reference>
<keyword evidence="6" id="KW-1185">Reference proteome</keyword>